<dbReference type="InterPro" id="IPR037185">
    <property type="entry name" value="EmrE-like"/>
</dbReference>
<dbReference type="PANTHER" id="PTHR42920:SF5">
    <property type="entry name" value="EAMA DOMAIN-CONTAINING PROTEIN"/>
    <property type="match status" value="1"/>
</dbReference>
<gene>
    <name evidence="8" type="ORF">G3569_11355</name>
</gene>
<protein>
    <submittedName>
        <fullName evidence="8">DMT family transporter</fullName>
    </submittedName>
</protein>
<evidence type="ECO:0000256" key="6">
    <source>
        <dbReference type="SAM" id="Phobius"/>
    </source>
</evidence>
<name>A0A6M1T6N3_9BACT</name>
<evidence type="ECO:0000256" key="1">
    <source>
        <dbReference type="ARBA" id="ARBA00004651"/>
    </source>
</evidence>
<comment type="caution">
    <text evidence="8">The sequence shown here is derived from an EMBL/GenBank/DDBJ whole genome shotgun (WGS) entry which is preliminary data.</text>
</comment>
<dbReference type="PANTHER" id="PTHR42920">
    <property type="entry name" value="OS03G0707200 PROTEIN-RELATED"/>
    <property type="match status" value="1"/>
</dbReference>
<keyword evidence="2" id="KW-1003">Cell membrane</keyword>
<feature type="transmembrane region" description="Helical" evidence="6">
    <location>
        <begin position="86"/>
        <end position="104"/>
    </location>
</feature>
<evidence type="ECO:0000256" key="3">
    <source>
        <dbReference type="ARBA" id="ARBA00022692"/>
    </source>
</evidence>
<feature type="transmembrane region" description="Helical" evidence="6">
    <location>
        <begin position="204"/>
        <end position="222"/>
    </location>
</feature>
<dbReference type="SUPFAM" id="SSF103481">
    <property type="entry name" value="Multidrug resistance efflux transporter EmrE"/>
    <property type="match status" value="2"/>
</dbReference>
<dbReference type="GO" id="GO:0005886">
    <property type="term" value="C:plasma membrane"/>
    <property type="evidence" value="ECO:0007669"/>
    <property type="project" value="UniProtKB-SubCell"/>
</dbReference>
<organism evidence="8 9">
    <name type="scientific">Fodinibius halophilus</name>
    <dbReference type="NCBI Taxonomy" id="1736908"/>
    <lineage>
        <taxon>Bacteria</taxon>
        <taxon>Pseudomonadati</taxon>
        <taxon>Balneolota</taxon>
        <taxon>Balneolia</taxon>
        <taxon>Balneolales</taxon>
        <taxon>Balneolaceae</taxon>
        <taxon>Fodinibius</taxon>
    </lineage>
</organism>
<feature type="domain" description="EamA" evidence="7">
    <location>
        <begin position="2"/>
        <end position="127"/>
    </location>
</feature>
<dbReference type="Pfam" id="PF00892">
    <property type="entry name" value="EamA"/>
    <property type="match status" value="2"/>
</dbReference>
<dbReference type="InterPro" id="IPR051258">
    <property type="entry name" value="Diverse_Substrate_Transporter"/>
</dbReference>
<feature type="transmembrane region" description="Helical" evidence="6">
    <location>
        <begin position="111"/>
        <end position="132"/>
    </location>
</feature>
<feature type="transmembrane region" description="Helical" evidence="6">
    <location>
        <begin position="138"/>
        <end position="159"/>
    </location>
</feature>
<feature type="transmembrane region" description="Helical" evidence="6">
    <location>
        <begin position="259"/>
        <end position="278"/>
    </location>
</feature>
<feature type="domain" description="EamA" evidence="7">
    <location>
        <begin position="140"/>
        <end position="275"/>
    </location>
</feature>
<evidence type="ECO:0000313" key="9">
    <source>
        <dbReference type="Proteomes" id="UP000479132"/>
    </source>
</evidence>
<dbReference type="AlphaFoldDB" id="A0A6M1T6N3"/>
<feature type="transmembrane region" description="Helical" evidence="6">
    <location>
        <begin position="234"/>
        <end position="253"/>
    </location>
</feature>
<proteinExistence type="predicted"/>
<feature type="transmembrane region" description="Helical" evidence="6">
    <location>
        <begin position="12"/>
        <end position="34"/>
    </location>
</feature>
<reference evidence="8 9" key="1">
    <citation type="submission" date="2020-02" db="EMBL/GenBank/DDBJ databases">
        <title>Aliifodinibius halophilus 2W32, complete genome.</title>
        <authorList>
            <person name="Li Y."/>
            <person name="Wu S."/>
        </authorList>
    </citation>
    <scope>NUCLEOTIDE SEQUENCE [LARGE SCALE GENOMIC DNA]</scope>
    <source>
        <strain evidence="8 9">2W32</strain>
    </source>
</reference>
<dbReference type="Proteomes" id="UP000479132">
    <property type="component" value="Unassembled WGS sequence"/>
</dbReference>
<comment type="subcellular location">
    <subcellularLocation>
        <location evidence="1">Cell membrane</location>
        <topology evidence="1">Multi-pass membrane protein</topology>
    </subcellularLocation>
</comment>
<evidence type="ECO:0000256" key="4">
    <source>
        <dbReference type="ARBA" id="ARBA00022989"/>
    </source>
</evidence>
<keyword evidence="4 6" id="KW-1133">Transmembrane helix</keyword>
<evidence type="ECO:0000256" key="2">
    <source>
        <dbReference type="ARBA" id="ARBA00022475"/>
    </source>
</evidence>
<keyword evidence="3 6" id="KW-0812">Transmembrane</keyword>
<dbReference type="EMBL" id="JAALLS010000014">
    <property type="protein sequence ID" value="NGP88955.1"/>
    <property type="molecule type" value="Genomic_DNA"/>
</dbReference>
<sequence>MAEIALKEMSPISFSVSRFAMGGLAMFLVLYLQYRAESGHKKNSVSFLPSIKKKHWPRLILISVVGATLAPWLGIEGLGLTHGARASLWLALGPAVSTACGYFLRTEQMGTYGFLGVLFAVTGTFILGWDGLRPEQGYWLGDVILIIALILTIIELHLIKPLAREYGPIPIVALRTAIGGTLYLFIASPALVEVSWLSLGPWTWFAILAGGGIGVGLGQWIKVRALKKLGPTQVVLYGNLVPIAALLIAWLSIGENPSLPEIISAIFIISGAIFIQVIDSKPTSPYQNKQMDTLYNRTEK</sequence>
<dbReference type="InterPro" id="IPR000620">
    <property type="entry name" value="EamA_dom"/>
</dbReference>
<evidence type="ECO:0000256" key="5">
    <source>
        <dbReference type="ARBA" id="ARBA00023136"/>
    </source>
</evidence>
<feature type="transmembrane region" description="Helical" evidence="6">
    <location>
        <begin position="171"/>
        <end position="192"/>
    </location>
</feature>
<evidence type="ECO:0000313" key="8">
    <source>
        <dbReference type="EMBL" id="NGP88955.1"/>
    </source>
</evidence>
<keyword evidence="9" id="KW-1185">Reference proteome</keyword>
<keyword evidence="5 6" id="KW-0472">Membrane</keyword>
<feature type="transmembrane region" description="Helical" evidence="6">
    <location>
        <begin position="55"/>
        <end position="74"/>
    </location>
</feature>
<accession>A0A6M1T6N3</accession>
<evidence type="ECO:0000259" key="7">
    <source>
        <dbReference type="Pfam" id="PF00892"/>
    </source>
</evidence>